<dbReference type="PANTHER" id="PTHR43785:SF12">
    <property type="entry name" value="TYPE-1 GLUTAMINE SYNTHETASE 2"/>
    <property type="match status" value="1"/>
</dbReference>
<feature type="domain" description="GS catalytic" evidence="6">
    <location>
        <begin position="115"/>
        <end position="458"/>
    </location>
</feature>
<comment type="caution">
    <text evidence="7">The sequence shown here is derived from an EMBL/GenBank/DDBJ whole genome shotgun (WGS) entry which is preliminary data.</text>
</comment>
<dbReference type="Gene3D" id="3.30.590.10">
    <property type="entry name" value="Glutamine synthetase/guanido kinase, catalytic domain"/>
    <property type="match status" value="1"/>
</dbReference>
<comment type="similarity">
    <text evidence="1">Belongs to the glutamine synthetase family.</text>
</comment>
<keyword evidence="2" id="KW-0436">Ligase</keyword>
<reference evidence="7" key="1">
    <citation type="journal article" date="2015" name="Nature">
        <title>Complex archaea that bridge the gap between prokaryotes and eukaryotes.</title>
        <authorList>
            <person name="Spang A."/>
            <person name="Saw J.H."/>
            <person name="Jorgensen S.L."/>
            <person name="Zaremba-Niedzwiedzka K."/>
            <person name="Martijn J."/>
            <person name="Lind A.E."/>
            <person name="van Eijk R."/>
            <person name="Schleper C."/>
            <person name="Guy L."/>
            <person name="Ettema T.J."/>
        </authorList>
    </citation>
    <scope>NUCLEOTIDE SEQUENCE</scope>
</reference>
<dbReference type="SUPFAM" id="SSF54368">
    <property type="entry name" value="Glutamine synthetase, N-terminal domain"/>
    <property type="match status" value="1"/>
</dbReference>
<dbReference type="InterPro" id="IPR008146">
    <property type="entry name" value="Gln_synth_cat_dom"/>
</dbReference>
<dbReference type="InterPro" id="IPR014746">
    <property type="entry name" value="Gln_synth/guanido_kin_cat_dom"/>
</dbReference>
<dbReference type="InterPro" id="IPR036651">
    <property type="entry name" value="Gln_synt_N_sf"/>
</dbReference>
<dbReference type="PROSITE" id="PS51987">
    <property type="entry name" value="GS_CATALYTIC"/>
    <property type="match status" value="1"/>
</dbReference>
<evidence type="ECO:0000259" key="6">
    <source>
        <dbReference type="PROSITE" id="PS51987"/>
    </source>
</evidence>
<dbReference type="EMBL" id="LAZR01023862">
    <property type="protein sequence ID" value="KKL77068.1"/>
    <property type="molecule type" value="Genomic_DNA"/>
</dbReference>
<evidence type="ECO:0000256" key="4">
    <source>
        <dbReference type="ARBA" id="ARBA00022840"/>
    </source>
</evidence>
<name>A0A0F9ESE8_9ZZZZ</name>
<dbReference type="InterPro" id="IPR008147">
    <property type="entry name" value="Gln_synt_N"/>
</dbReference>
<dbReference type="AlphaFoldDB" id="A0A0F9ESE8"/>
<accession>A0A0F9ESE8</accession>
<dbReference type="FunFam" id="3.30.590.10:FF:000005">
    <property type="entry name" value="Probable glutamine synthetase"/>
    <property type="match status" value="1"/>
</dbReference>
<proteinExistence type="inferred from homology"/>
<dbReference type="GO" id="GO:0006576">
    <property type="term" value="P:biogenic amine metabolic process"/>
    <property type="evidence" value="ECO:0007669"/>
    <property type="project" value="UniProtKB-ARBA"/>
</dbReference>
<organism evidence="7">
    <name type="scientific">marine sediment metagenome</name>
    <dbReference type="NCBI Taxonomy" id="412755"/>
    <lineage>
        <taxon>unclassified sequences</taxon>
        <taxon>metagenomes</taxon>
        <taxon>ecological metagenomes</taxon>
    </lineage>
</organism>
<sequence length="458" mass="51176">MDIKAAAELLRHHNVQTVRIGGADLDGVYRGKRVSADHFLAAAEEGFPQCDVLFGWDIQDEVIGSLPYSNWEIGFADIVMRPDLSTLAAVPWEEGSASVVCDFYTEAGEPLAIAPRFVLQRVVRRALDAGFRPVMAAELEVRFFREDQESLREKRFSDLRPLNPGLNCYSIHHASIDEPLIGRVRQCMNDYGIPVDSYNREHGAGMYEINLRHTDALRAADQTMLYKSGCKEIAAQMGAIPTFMAKLADGIDGCGGHIHQSLWRLPAGRQGADGDESAFWDQGGDHHLSPALKHYLAGLLATLPELMLMYAPNVNSYKRFVPWTWAPTNLTWGLDNRTVALRVIASSPGAIRVENRVPGADLNPYLAFAASLAGGLHGIEKGLEPPPLTRGNAYEVADAELPPRTLPEALERFRASSLARQWFGEEFVEQYAAFRQWEVDKHRLAVTDWERRRYFEMV</sequence>
<dbReference type="SUPFAM" id="SSF55931">
    <property type="entry name" value="Glutamine synthetase/guanido kinase"/>
    <property type="match status" value="1"/>
</dbReference>
<keyword evidence="4" id="KW-0067">ATP-binding</keyword>
<dbReference type="PANTHER" id="PTHR43785">
    <property type="entry name" value="GAMMA-GLUTAMYLPUTRESCINE SYNTHETASE"/>
    <property type="match status" value="1"/>
</dbReference>
<protein>
    <submittedName>
        <fullName evidence="7">Uncharacterized protein</fullName>
    </submittedName>
</protein>
<dbReference type="Pfam" id="PF00120">
    <property type="entry name" value="Gln-synt_C"/>
    <property type="match status" value="1"/>
</dbReference>
<dbReference type="GO" id="GO:0005524">
    <property type="term" value="F:ATP binding"/>
    <property type="evidence" value="ECO:0007669"/>
    <property type="project" value="UniProtKB-KW"/>
</dbReference>
<dbReference type="PROSITE" id="PS51986">
    <property type="entry name" value="GS_BETA_GRASP"/>
    <property type="match status" value="1"/>
</dbReference>
<evidence type="ECO:0000259" key="5">
    <source>
        <dbReference type="PROSITE" id="PS51986"/>
    </source>
</evidence>
<keyword evidence="3" id="KW-0547">Nucleotide-binding</keyword>
<dbReference type="Gene3D" id="3.10.20.70">
    <property type="entry name" value="Glutamine synthetase, N-terminal domain"/>
    <property type="match status" value="1"/>
</dbReference>
<dbReference type="GO" id="GO:0006542">
    <property type="term" value="P:glutamine biosynthetic process"/>
    <property type="evidence" value="ECO:0007669"/>
    <property type="project" value="InterPro"/>
</dbReference>
<dbReference type="SMART" id="SM01230">
    <property type="entry name" value="Gln-synt_C"/>
    <property type="match status" value="1"/>
</dbReference>
<feature type="domain" description="GS beta-grasp" evidence="5">
    <location>
        <begin position="13"/>
        <end position="108"/>
    </location>
</feature>
<evidence type="ECO:0000256" key="2">
    <source>
        <dbReference type="ARBA" id="ARBA00022598"/>
    </source>
</evidence>
<evidence type="ECO:0000313" key="7">
    <source>
        <dbReference type="EMBL" id="KKL77068.1"/>
    </source>
</evidence>
<evidence type="ECO:0000256" key="1">
    <source>
        <dbReference type="ARBA" id="ARBA00009897"/>
    </source>
</evidence>
<dbReference type="GO" id="GO:0004356">
    <property type="term" value="F:glutamine synthetase activity"/>
    <property type="evidence" value="ECO:0007669"/>
    <property type="project" value="InterPro"/>
</dbReference>
<gene>
    <name evidence="7" type="ORF">LCGC14_2038590</name>
</gene>
<evidence type="ECO:0000256" key="3">
    <source>
        <dbReference type="ARBA" id="ARBA00022741"/>
    </source>
</evidence>